<dbReference type="CDD" id="cd06259">
    <property type="entry name" value="YdcF-like"/>
    <property type="match status" value="1"/>
</dbReference>
<dbReference type="Proteomes" id="UP000256709">
    <property type="component" value="Unassembled WGS sequence"/>
</dbReference>
<feature type="transmembrane region" description="Helical" evidence="1">
    <location>
        <begin position="29"/>
        <end position="52"/>
    </location>
</feature>
<dbReference type="OrthoDB" id="4772924at2"/>
<dbReference type="EMBL" id="NBXA01000007">
    <property type="protein sequence ID" value="RFA15155.1"/>
    <property type="molecule type" value="Genomic_DNA"/>
</dbReference>
<reference evidence="3 4" key="1">
    <citation type="submission" date="2017-04" db="EMBL/GenBank/DDBJ databases">
        <title>Comparative genome analysis of Subtercola boreus.</title>
        <authorList>
            <person name="Cho Y.-J."/>
            <person name="Cho A."/>
            <person name="Kim O.-S."/>
            <person name="Lee J.-I."/>
        </authorList>
    </citation>
    <scope>NUCLEOTIDE SEQUENCE [LARGE SCALE GENOMIC DNA]</scope>
    <source>
        <strain evidence="3 4">P27444</strain>
    </source>
</reference>
<dbReference type="Pfam" id="PF02698">
    <property type="entry name" value="DUF218"/>
    <property type="match status" value="1"/>
</dbReference>
<evidence type="ECO:0000259" key="2">
    <source>
        <dbReference type="Pfam" id="PF02698"/>
    </source>
</evidence>
<sequence length="203" mass="22615">MDQRLSTAWQSLRSQPRGGTAHRLARRVLAAEAVVVALVLVFVIVGLPLYVFPHTDEPTKKADAVFVLGPPSQPRLEFAEKLMADGYAKTLVLSIKPERTEANRVAACDDDLGYKVKCFIADPNTTQGEAETLQSLAEANNWTHVIVVTFDSHITRARVLMERCYTGTLQMVAAPKRYHPVEWIREYLYQTGAFVKVALDPSC</sequence>
<protein>
    <recommendedName>
        <fullName evidence="2">DUF218 domain-containing protein</fullName>
    </recommendedName>
</protein>
<dbReference type="RefSeq" id="WP_116281916.1">
    <property type="nucleotide sequence ID" value="NZ_NBXA01000007.1"/>
</dbReference>
<organism evidence="3 4">
    <name type="scientific">Subtercola boreus</name>
    <dbReference type="NCBI Taxonomy" id="120213"/>
    <lineage>
        <taxon>Bacteria</taxon>
        <taxon>Bacillati</taxon>
        <taxon>Actinomycetota</taxon>
        <taxon>Actinomycetes</taxon>
        <taxon>Micrococcales</taxon>
        <taxon>Microbacteriaceae</taxon>
        <taxon>Subtercola</taxon>
    </lineage>
</organism>
<evidence type="ECO:0000313" key="4">
    <source>
        <dbReference type="Proteomes" id="UP000256709"/>
    </source>
</evidence>
<accession>A0A3E0VZW9</accession>
<evidence type="ECO:0000313" key="3">
    <source>
        <dbReference type="EMBL" id="RFA15155.1"/>
    </source>
</evidence>
<feature type="domain" description="DUF218" evidence="2">
    <location>
        <begin position="63"/>
        <end position="187"/>
    </location>
</feature>
<name>A0A3E0VZW9_9MICO</name>
<evidence type="ECO:0000256" key="1">
    <source>
        <dbReference type="SAM" id="Phobius"/>
    </source>
</evidence>
<keyword evidence="1" id="KW-0472">Membrane</keyword>
<gene>
    <name evidence="3" type="ORF">B7R21_03740</name>
</gene>
<dbReference type="InterPro" id="IPR003848">
    <property type="entry name" value="DUF218"/>
</dbReference>
<dbReference type="AlphaFoldDB" id="A0A3E0VZW9"/>
<keyword evidence="1" id="KW-0812">Transmembrane</keyword>
<keyword evidence="1" id="KW-1133">Transmembrane helix</keyword>
<proteinExistence type="predicted"/>
<comment type="caution">
    <text evidence="3">The sequence shown here is derived from an EMBL/GenBank/DDBJ whole genome shotgun (WGS) entry which is preliminary data.</text>
</comment>